<evidence type="ECO:0000259" key="7">
    <source>
        <dbReference type="PROSITE" id="PS51710"/>
    </source>
</evidence>
<dbReference type="InterPro" id="IPR027417">
    <property type="entry name" value="P-loop_NTPase"/>
</dbReference>
<comment type="function">
    <text evidence="4">Involved in the assembly of mitochondrial and cytoplasmic iron-sulfur proteins. Probably involved in the binding of an intermediate of Fe/S cluster assembly.</text>
</comment>
<sequence>MYGHVFSRIIQSARCQRFISTDALAKHKADYRRNRKSRHFVDTLLVQVHAGHGGDGCVSFHREKFVQIGPAAGGNGGTGGNVYLRCDPTIHSLARVSKRVAATNGTHGEGDWLHGRSGTDVTIHVPVGTTVRSLGQILNEKSAAAQPYLNYLFSPQARKSLTIDLDETPEIAASRSSVWRHFPRFEEDNYERQHFRAAEEKLLRELRAWSKHKSHVPSVASQSCMTNLEPYEVSDIRADAGWCMDMDLPTPPEDRGILLARGGEGGLGNPHFLLEKYHAPKIATQGMPGESLLLSLEYKQPSDIGLVGLPNAGKSTLLRCLSRADAEVGSYSFTTLSPNFGVMRFGPDGHMFSQDDRNEHEMQRLTVADMPGIIKDASKNKGLGHEFLRHIERCSMLVYVIDFGPTNPRPSSEVLILNRELEQYRPGLIDRVALVVANKADLLGGTHNPYTEEDAREKLLRFRQDVDMIFEPRSVPVIPISAKHQLNIDRMAKHLQSRSVARLRRCLPDVQVALETMFRIAAFRLIHQNGTRPLLRQGLRMVASDATLSSGSGLTKERLGQASPSPKTSVSEKRSKVSERIQQRAQKKAAITLTPTAVEHMRRLMHASDGPKLVRVGVKNKGCAGMSYHLEYVEPGQEGKFDERVKQDDVEVLIDSRALFSIIGSEMDWKEDRMSARFVFNNPNVKDACGCGESFMV</sequence>
<gene>
    <name evidence="9" type="ORF">DNF11_0011</name>
</gene>
<organism evidence="9 10">
    <name type="scientific">Malassezia restricta (strain ATCC 96810 / NBRC 103918 / CBS 7877)</name>
    <name type="common">Seborrheic dermatitis infection agent</name>
    <dbReference type="NCBI Taxonomy" id="425264"/>
    <lineage>
        <taxon>Eukaryota</taxon>
        <taxon>Fungi</taxon>
        <taxon>Dikarya</taxon>
        <taxon>Basidiomycota</taxon>
        <taxon>Ustilaginomycotina</taxon>
        <taxon>Malasseziomycetes</taxon>
        <taxon>Malasseziales</taxon>
        <taxon>Malasseziaceae</taxon>
        <taxon>Malassezia</taxon>
    </lineage>
</organism>
<evidence type="ECO:0000256" key="3">
    <source>
        <dbReference type="ARBA" id="ARBA00023134"/>
    </source>
</evidence>
<dbReference type="InterPro" id="IPR006073">
    <property type="entry name" value="GTP-bd"/>
</dbReference>
<dbReference type="InterPro" id="IPR017870">
    <property type="entry name" value="FeS_cluster_insertion_CS"/>
</dbReference>
<dbReference type="OrthoDB" id="347018at2759"/>
<dbReference type="PROSITE" id="PS51710">
    <property type="entry name" value="G_OBG"/>
    <property type="match status" value="1"/>
</dbReference>
<dbReference type="Gene3D" id="3.40.50.300">
    <property type="entry name" value="P-loop containing nucleotide triphosphate hydrolases"/>
    <property type="match status" value="1"/>
</dbReference>
<dbReference type="FunFam" id="2.60.300.12:FF:000001">
    <property type="entry name" value="Iron-binding protein IscA"/>
    <property type="match status" value="1"/>
</dbReference>
<dbReference type="PRINTS" id="PR00326">
    <property type="entry name" value="GTP1OBG"/>
</dbReference>
<dbReference type="SUPFAM" id="SSF52540">
    <property type="entry name" value="P-loop containing nucleoside triphosphate hydrolases"/>
    <property type="match status" value="1"/>
</dbReference>
<dbReference type="Pfam" id="PF01521">
    <property type="entry name" value="Fe-S_biosyn"/>
    <property type="match status" value="1"/>
</dbReference>
<dbReference type="VEuPathDB" id="FungiDB:DNF11_0011"/>
<comment type="similarity">
    <text evidence="1">Belongs to the HesB/IscA family.</text>
</comment>
<dbReference type="InterPro" id="IPR045086">
    <property type="entry name" value="OBG_GTPase"/>
</dbReference>
<dbReference type="Gene3D" id="2.70.210.12">
    <property type="entry name" value="GTP1/OBG domain"/>
    <property type="match status" value="1"/>
</dbReference>
<dbReference type="PROSITE" id="PS51883">
    <property type="entry name" value="OBG"/>
    <property type="match status" value="1"/>
</dbReference>
<dbReference type="SUPFAM" id="SSF89360">
    <property type="entry name" value="HesB-like domain"/>
    <property type="match status" value="1"/>
</dbReference>
<dbReference type="SUPFAM" id="SSF82051">
    <property type="entry name" value="Obg GTP-binding protein N-terminal domain"/>
    <property type="match status" value="1"/>
</dbReference>
<dbReference type="Proteomes" id="UP000269793">
    <property type="component" value="Chromosome I"/>
</dbReference>
<evidence type="ECO:0000256" key="1">
    <source>
        <dbReference type="ARBA" id="ARBA00006718"/>
    </source>
</evidence>
<dbReference type="PANTHER" id="PTHR11702:SF31">
    <property type="entry name" value="MITOCHONDRIAL RIBOSOME-ASSOCIATED GTPASE 2"/>
    <property type="match status" value="1"/>
</dbReference>
<dbReference type="InterPro" id="IPR036726">
    <property type="entry name" value="GTP1_OBG_dom_sf"/>
</dbReference>
<dbReference type="GO" id="GO:0005525">
    <property type="term" value="F:GTP binding"/>
    <property type="evidence" value="ECO:0007669"/>
    <property type="project" value="UniProtKB-KW"/>
</dbReference>
<dbReference type="GO" id="GO:0051536">
    <property type="term" value="F:iron-sulfur cluster binding"/>
    <property type="evidence" value="ECO:0007669"/>
    <property type="project" value="InterPro"/>
</dbReference>
<evidence type="ECO:0000313" key="9">
    <source>
        <dbReference type="EMBL" id="AYO40961.1"/>
    </source>
</evidence>
<dbReference type="STRING" id="425264.A0A3G2RYV7"/>
<name>A0A3G2RYV7_MALR7</name>
<dbReference type="Gene3D" id="2.60.300.12">
    <property type="entry name" value="HesB-like domain"/>
    <property type="match status" value="1"/>
</dbReference>
<dbReference type="Pfam" id="PF01926">
    <property type="entry name" value="MMR_HSR1"/>
    <property type="match status" value="1"/>
</dbReference>
<dbReference type="GO" id="GO:0042254">
    <property type="term" value="P:ribosome biogenesis"/>
    <property type="evidence" value="ECO:0007669"/>
    <property type="project" value="UniProtKB-UniRule"/>
</dbReference>
<dbReference type="EMBL" id="CP033148">
    <property type="protein sequence ID" value="AYO40961.1"/>
    <property type="molecule type" value="Genomic_DNA"/>
</dbReference>
<reference evidence="9 10" key="1">
    <citation type="submission" date="2018-10" db="EMBL/GenBank/DDBJ databases">
        <title>Complete genome sequence of Malassezia restricta CBS 7877.</title>
        <authorList>
            <person name="Morand S.C."/>
            <person name="Bertignac M."/>
            <person name="Iltis A."/>
            <person name="Kolder I."/>
            <person name="Pirovano W."/>
            <person name="Jourdain R."/>
            <person name="Clavaud C."/>
        </authorList>
    </citation>
    <scope>NUCLEOTIDE SEQUENCE [LARGE SCALE GENOMIC DNA]</scope>
    <source>
        <strain evidence="9 10">CBS 7877</strain>
    </source>
</reference>
<dbReference type="InterPro" id="IPR000361">
    <property type="entry name" value="ATAP_core_dom"/>
</dbReference>
<evidence type="ECO:0000259" key="8">
    <source>
        <dbReference type="PROSITE" id="PS51883"/>
    </source>
</evidence>
<accession>A0A3G2RYV7</accession>
<feature type="domain" description="OBG-type G" evidence="7">
    <location>
        <begin position="302"/>
        <end position="500"/>
    </location>
</feature>
<dbReference type="GO" id="GO:0005739">
    <property type="term" value="C:mitochondrion"/>
    <property type="evidence" value="ECO:0007669"/>
    <property type="project" value="TreeGrafter"/>
</dbReference>
<dbReference type="GO" id="GO:0003924">
    <property type="term" value="F:GTPase activity"/>
    <property type="evidence" value="ECO:0007669"/>
    <property type="project" value="InterPro"/>
</dbReference>
<proteinExistence type="inferred from homology"/>
<keyword evidence="2" id="KW-0547">Nucleotide-binding</keyword>
<keyword evidence="3" id="KW-0342">GTP-binding</keyword>
<dbReference type="PROSITE" id="PS01152">
    <property type="entry name" value="HESB"/>
    <property type="match status" value="1"/>
</dbReference>
<dbReference type="AlphaFoldDB" id="A0A3G2RYV7"/>
<dbReference type="InterPro" id="IPR016092">
    <property type="entry name" value="ATAP"/>
</dbReference>
<dbReference type="GO" id="GO:0016226">
    <property type="term" value="P:iron-sulfur cluster assembly"/>
    <property type="evidence" value="ECO:0007669"/>
    <property type="project" value="InterPro"/>
</dbReference>
<dbReference type="NCBIfam" id="TIGR00049">
    <property type="entry name" value="iron-sulfur cluster assembly accessory protein"/>
    <property type="match status" value="1"/>
</dbReference>
<evidence type="ECO:0000256" key="6">
    <source>
        <dbReference type="SAM" id="MobiDB-lite"/>
    </source>
</evidence>
<dbReference type="InterPro" id="IPR035903">
    <property type="entry name" value="HesB-like_dom_sf"/>
</dbReference>
<dbReference type="InterPro" id="IPR006169">
    <property type="entry name" value="GTP1_OBG_dom"/>
</dbReference>
<feature type="domain" description="Obg" evidence="8">
    <location>
        <begin position="38"/>
        <end position="301"/>
    </location>
</feature>
<dbReference type="PANTHER" id="PTHR11702">
    <property type="entry name" value="DEVELOPMENTALLY REGULATED GTP-BINDING PROTEIN-RELATED"/>
    <property type="match status" value="1"/>
</dbReference>
<evidence type="ECO:0000256" key="4">
    <source>
        <dbReference type="ARBA" id="ARBA00054873"/>
    </source>
</evidence>
<evidence type="ECO:0000313" key="10">
    <source>
        <dbReference type="Proteomes" id="UP000269793"/>
    </source>
</evidence>
<feature type="region of interest" description="Disordered" evidence="6">
    <location>
        <begin position="550"/>
        <end position="577"/>
    </location>
</feature>
<protein>
    <recommendedName>
        <fullName evidence="5">Iron-sulfur assembly protein 1</fullName>
    </recommendedName>
</protein>
<evidence type="ECO:0000256" key="5">
    <source>
        <dbReference type="ARBA" id="ARBA00071673"/>
    </source>
</evidence>
<dbReference type="CDD" id="cd01898">
    <property type="entry name" value="Obg"/>
    <property type="match status" value="1"/>
</dbReference>
<evidence type="ECO:0000256" key="2">
    <source>
        <dbReference type="ARBA" id="ARBA00022741"/>
    </source>
</evidence>
<dbReference type="Pfam" id="PF01018">
    <property type="entry name" value="GTP1_OBG"/>
    <property type="match status" value="2"/>
</dbReference>
<dbReference type="InterPro" id="IPR031167">
    <property type="entry name" value="G_OBG"/>
</dbReference>
<keyword evidence="10" id="KW-1185">Reference proteome</keyword>